<feature type="compositionally biased region" description="Basic and acidic residues" evidence="1">
    <location>
        <begin position="114"/>
        <end position="138"/>
    </location>
</feature>
<dbReference type="Proteomes" id="UP000218209">
    <property type="component" value="Unassembled WGS sequence"/>
</dbReference>
<feature type="region of interest" description="Disordered" evidence="1">
    <location>
        <begin position="190"/>
        <end position="229"/>
    </location>
</feature>
<gene>
    <name evidence="2" type="ORF">BU14_0285s0007</name>
</gene>
<name>A0A1X6P0X2_PORUM</name>
<sequence>MNIPVLAQLVRYQVGGRLAIPPHGLCPPSTATLATALVLPPSRLWLDRNHRPVPRRILPPPHHRQPRRRQDALQVDARVLPHPRLGRRKEHKHRRGHRRPRRRVRVHHRKRAARREQPRRLGHNGPERRGGELMGDEGERHQVDRGAAQARRLGATVEVRGAGGRALRRAVAGDREHVWGEVHPNHLRVGVGGRHRRCGEPRGAPEVDDPPHGRGRHVRAEDGRKVAPQHRVAAEAPRAAVERRVHGQRRRFHLEGGRPADVALGVRVEGGQVVGGGRHVIVRDGGSVGFQLGEGGG</sequence>
<feature type="compositionally biased region" description="Basic and acidic residues" evidence="1">
    <location>
        <begin position="198"/>
        <end position="225"/>
    </location>
</feature>
<protein>
    <submittedName>
        <fullName evidence="2">Uncharacterized protein</fullName>
    </submittedName>
</protein>
<evidence type="ECO:0000313" key="2">
    <source>
        <dbReference type="EMBL" id="OSX74519.1"/>
    </source>
</evidence>
<reference evidence="2 3" key="1">
    <citation type="submission" date="2017-03" db="EMBL/GenBank/DDBJ databases">
        <title>WGS assembly of Porphyra umbilicalis.</title>
        <authorList>
            <person name="Brawley S.H."/>
            <person name="Blouin N.A."/>
            <person name="Ficko-Blean E."/>
            <person name="Wheeler G.L."/>
            <person name="Lohr M."/>
            <person name="Goodson H.V."/>
            <person name="Jenkins J.W."/>
            <person name="Blaby-Haas C.E."/>
            <person name="Helliwell K.E."/>
            <person name="Chan C."/>
            <person name="Marriage T."/>
            <person name="Bhattacharya D."/>
            <person name="Klein A.S."/>
            <person name="Badis Y."/>
            <person name="Brodie J."/>
            <person name="Cao Y."/>
            <person name="Collen J."/>
            <person name="Dittami S.M."/>
            <person name="Gachon C.M."/>
            <person name="Green B.R."/>
            <person name="Karpowicz S."/>
            <person name="Kim J.W."/>
            <person name="Kudahl U."/>
            <person name="Lin S."/>
            <person name="Michel G."/>
            <person name="Mittag M."/>
            <person name="Olson B.J."/>
            <person name="Pangilinan J."/>
            <person name="Peng Y."/>
            <person name="Qiu H."/>
            <person name="Shu S."/>
            <person name="Singer J.T."/>
            <person name="Smith A.G."/>
            <person name="Sprecher B.N."/>
            <person name="Wagner V."/>
            <person name="Wang W."/>
            <person name="Wang Z.-Y."/>
            <person name="Yan J."/>
            <person name="Yarish C."/>
            <person name="Zoeuner-Riek S."/>
            <person name="Zhuang Y."/>
            <person name="Zou Y."/>
            <person name="Lindquist E.A."/>
            <person name="Grimwood J."/>
            <person name="Barry K."/>
            <person name="Rokhsar D.S."/>
            <person name="Schmutz J."/>
            <person name="Stiller J.W."/>
            <person name="Grossman A.R."/>
            <person name="Prochnik S.E."/>
        </authorList>
    </citation>
    <scope>NUCLEOTIDE SEQUENCE [LARGE SCALE GENOMIC DNA]</scope>
    <source>
        <strain evidence="2">4086291</strain>
    </source>
</reference>
<evidence type="ECO:0000313" key="3">
    <source>
        <dbReference type="Proteomes" id="UP000218209"/>
    </source>
</evidence>
<feature type="region of interest" description="Disordered" evidence="1">
    <location>
        <begin position="53"/>
        <end position="138"/>
    </location>
</feature>
<feature type="compositionally biased region" description="Basic residues" evidence="1">
    <location>
        <begin position="84"/>
        <end position="113"/>
    </location>
</feature>
<proteinExistence type="predicted"/>
<organism evidence="2 3">
    <name type="scientific">Porphyra umbilicalis</name>
    <name type="common">Purple laver</name>
    <name type="synonym">Red alga</name>
    <dbReference type="NCBI Taxonomy" id="2786"/>
    <lineage>
        <taxon>Eukaryota</taxon>
        <taxon>Rhodophyta</taxon>
        <taxon>Bangiophyceae</taxon>
        <taxon>Bangiales</taxon>
        <taxon>Bangiaceae</taxon>
        <taxon>Porphyra</taxon>
    </lineage>
</organism>
<keyword evidence="3" id="KW-1185">Reference proteome</keyword>
<dbReference type="AlphaFoldDB" id="A0A1X6P0X2"/>
<evidence type="ECO:0000256" key="1">
    <source>
        <dbReference type="SAM" id="MobiDB-lite"/>
    </source>
</evidence>
<accession>A0A1X6P0X2</accession>
<dbReference type="EMBL" id="KV918943">
    <property type="protein sequence ID" value="OSX74519.1"/>
    <property type="molecule type" value="Genomic_DNA"/>
</dbReference>